<accession>A0A1I0KEL5</accession>
<dbReference type="AlphaFoldDB" id="A0A1I0KEL5"/>
<evidence type="ECO:0000256" key="1">
    <source>
        <dbReference type="SAM" id="MobiDB-lite"/>
    </source>
</evidence>
<protein>
    <submittedName>
        <fullName evidence="2">Uncharacterized protein</fullName>
    </submittedName>
</protein>
<proteinExistence type="predicted"/>
<feature type="region of interest" description="Disordered" evidence="1">
    <location>
        <begin position="392"/>
        <end position="417"/>
    </location>
</feature>
<sequence>AGAGTAGTTAAAGAGTATAATGAAGKAGLAFLGKALGVKGVAIVAAACVGVGAGTAGGVYVYKNHQAAEAAKIEAEQRAQEEEAQENAGGGETENEDEGTADGELGTSRLSAEEREILSRIYQAAEQRDYKALAEAFQPEFATLYNLEQERFPGQYIIFDGQGISDTLEGHKLAVRAVSTKAKGGSHEGQTVYSVTCYQGDFVDGIPVGELLACRIEYRTWSSRPGRDVNITLADYEHGMSVGTVATECWQIGEDTGEAAWQIHIEGSYREDHWPEGMFEIGYPVGKQWVFDRNENVIEEGLAQELWFNVNVEYGNTDEFNALPDSEKQKRLNMETGSGYLVPDITGNYQLDNFELMMDLESQNAVFWSSKGSYHVEGTEGLFPFEITPAGEASQAGADSGETDHFAAPEGDSDLDPAVGEPYRAALRYPQYEHGKMEDRFGEWKISASSFEDPNWNPVPSEMITHENYYEITNASIWVPYIVSAEEFGRMKVGHTFSVSVMDQNGLVSFEEFQVLSKDNNGYYVLTGDESGYEEAYLSPRADGTAFICSNDADALYSGVIYMGSLYFSKNCKIYDVYGFDPSAGPITLESYLTEEHTMTFDNGMAGYEYGLSNGYIRLYGTPVFDPNTGLITEYAELYTP</sequence>
<organism evidence="2 3">
    <name type="scientific">Enterocloster lavalensis</name>
    <dbReference type="NCBI Taxonomy" id="460384"/>
    <lineage>
        <taxon>Bacteria</taxon>
        <taxon>Bacillati</taxon>
        <taxon>Bacillota</taxon>
        <taxon>Clostridia</taxon>
        <taxon>Lachnospirales</taxon>
        <taxon>Lachnospiraceae</taxon>
        <taxon>Enterocloster</taxon>
    </lineage>
</organism>
<name>A0A1I0KEL5_9FIRM</name>
<dbReference type="RefSeq" id="WP_207648792.1">
    <property type="nucleotide sequence ID" value="NZ_DAINWJ010000015.1"/>
</dbReference>
<evidence type="ECO:0000313" key="3">
    <source>
        <dbReference type="Proteomes" id="UP000198508"/>
    </source>
</evidence>
<feature type="non-terminal residue" evidence="2">
    <location>
        <position position="1"/>
    </location>
</feature>
<reference evidence="3" key="1">
    <citation type="submission" date="2016-10" db="EMBL/GenBank/DDBJ databases">
        <authorList>
            <person name="Varghese N."/>
            <person name="Submissions S."/>
        </authorList>
    </citation>
    <scope>NUCLEOTIDE SEQUENCE [LARGE SCALE GENOMIC DNA]</scope>
    <source>
        <strain evidence="3">NLAE-zl-G277</strain>
    </source>
</reference>
<keyword evidence="3" id="KW-1185">Reference proteome</keyword>
<dbReference type="EMBL" id="FOIM01000075">
    <property type="protein sequence ID" value="SEU22880.1"/>
    <property type="molecule type" value="Genomic_DNA"/>
</dbReference>
<feature type="region of interest" description="Disordered" evidence="1">
    <location>
        <begin position="73"/>
        <end position="109"/>
    </location>
</feature>
<dbReference type="Proteomes" id="UP000198508">
    <property type="component" value="Unassembled WGS sequence"/>
</dbReference>
<gene>
    <name evidence="2" type="ORF">SAMN05216313_1751</name>
</gene>
<evidence type="ECO:0000313" key="2">
    <source>
        <dbReference type="EMBL" id="SEU22880.1"/>
    </source>
</evidence>